<dbReference type="GO" id="GO:0000270">
    <property type="term" value="P:peptidoglycan metabolic process"/>
    <property type="evidence" value="ECO:0007669"/>
    <property type="project" value="TreeGrafter"/>
</dbReference>
<sequence>MELVFLFKKVVGSALMPMPAALILLLLAGLMRRFSFRRCSLGLTVLAGVQLFLFSWPPVSGFLMMPLENSYPAYREQPVDYVVVLGGGHREDERIPVTSLLSSYSTSRLLEGIRIYRQNPGSTLYLSGYQGMTGRISNAEAMRRLALALGVPEGDMILESRPKDTATEAVWVKAHLGANRFALVTSASHMQRAVALFQGQGLDPVPAPTDYLVKRNGKSNLFALVPSSGALATSERALHEYLGYAWALMRGQLQP</sequence>
<accession>A0A1Y0IH04</accession>
<evidence type="ECO:0000313" key="3">
    <source>
        <dbReference type="EMBL" id="ARU58805.1"/>
    </source>
</evidence>
<feature type="transmembrane region" description="Helical" evidence="1">
    <location>
        <begin position="43"/>
        <end position="65"/>
    </location>
</feature>
<dbReference type="GO" id="GO:0005886">
    <property type="term" value="C:plasma membrane"/>
    <property type="evidence" value="ECO:0007669"/>
    <property type="project" value="TreeGrafter"/>
</dbReference>
<keyword evidence="1" id="KW-1133">Transmembrane helix</keyword>
<proteinExistence type="predicted"/>
<protein>
    <recommendedName>
        <fullName evidence="2">DUF218 domain-containing protein</fullName>
    </recommendedName>
</protein>
<dbReference type="Pfam" id="PF02698">
    <property type="entry name" value="DUF218"/>
    <property type="match status" value="1"/>
</dbReference>
<dbReference type="InterPro" id="IPR051599">
    <property type="entry name" value="Cell_Envelope_Assoc"/>
</dbReference>
<dbReference type="OrthoDB" id="9809813at2"/>
<dbReference type="Proteomes" id="UP000196027">
    <property type="component" value="Chromosome"/>
</dbReference>
<keyword evidence="1" id="KW-0472">Membrane</keyword>
<dbReference type="Gene3D" id="3.40.50.620">
    <property type="entry name" value="HUPs"/>
    <property type="match status" value="1"/>
</dbReference>
<feature type="domain" description="DUF218" evidence="2">
    <location>
        <begin position="80"/>
        <end position="243"/>
    </location>
</feature>
<dbReference type="InterPro" id="IPR003848">
    <property type="entry name" value="DUF218"/>
</dbReference>
<evidence type="ECO:0000259" key="2">
    <source>
        <dbReference type="Pfam" id="PF02698"/>
    </source>
</evidence>
<evidence type="ECO:0000256" key="1">
    <source>
        <dbReference type="SAM" id="Phobius"/>
    </source>
</evidence>
<feature type="transmembrane region" description="Helical" evidence="1">
    <location>
        <begin position="12"/>
        <end position="31"/>
    </location>
</feature>
<reference evidence="3 4" key="1">
    <citation type="submission" date="2017-05" db="EMBL/GenBank/DDBJ databases">
        <title>Genomic insights into alkan degradation activity of Oleiphilus messinensis.</title>
        <authorList>
            <person name="Kozyavkin S.A."/>
            <person name="Slesarev A.I."/>
            <person name="Golyshin P.N."/>
            <person name="Korzhenkov A."/>
            <person name="Golyshina O.N."/>
            <person name="Toshchakov S.V."/>
        </authorList>
    </citation>
    <scope>NUCLEOTIDE SEQUENCE [LARGE SCALE GENOMIC DNA]</scope>
    <source>
        <strain evidence="3 4">ME102</strain>
    </source>
</reference>
<gene>
    <name evidence="3" type="ORF">OLMES_4816</name>
</gene>
<dbReference type="CDD" id="cd06259">
    <property type="entry name" value="YdcF-like"/>
    <property type="match status" value="1"/>
</dbReference>
<dbReference type="RefSeq" id="WP_087463541.1">
    <property type="nucleotide sequence ID" value="NZ_CP021425.1"/>
</dbReference>
<name>A0A1Y0IH04_9GAMM</name>
<organism evidence="3 4">
    <name type="scientific">Oleiphilus messinensis</name>
    <dbReference type="NCBI Taxonomy" id="141451"/>
    <lineage>
        <taxon>Bacteria</taxon>
        <taxon>Pseudomonadati</taxon>
        <taxon>Pseudomonadota</taxon>
        <taxon>Gammaproteobacteria</taxon>
        <taxon>Oceanospirillales</taxon>
        <taxon>Oleiphilaceae</taxon>
        <taxon>Oleiphilus</taxon>
    </lineage>
</organism>
<dbReference type="GO" id="GO:0043164">
    <property type="term" value="P:Gram-negative-bacterium-type cell wall biogenesis"/>
    <property type="evidence" value="ECO:0007669"/>
    <property type="project" value="TreeGrafter"/>
</dbReference>
<dbReference type="InterPro" id="IPR014729">
    <property type="entry name" value="Rossmann-like_a/b/a_fold"/>
</dbReference>
<evidence type="ECO:0000313" key="4">
    <source>
        <dbReference type="Proteomes" id="UP000196027"/>
    </source>
</evidence>
<dbReference type="AlphaFoldDB" id="A0A1Y0IH04"/>
<keyword evidence="4" id="KW-1185">Reference proteome</keyword>
<dbReference type="KEGG" id="ome:OLMES_4816"/>
<keyword evidence="1" id="KW-0812">Transmembrane</keyword>
<dbReference type="PANTHER" id="PTHR30336:SF4">
    <property type="entry name" value="ENVELOPE BIOGENESIS FACTOR ELYC"/>
    <property type="match status" value="1"/>
</dbReference>
<dbReference type="PANTHER" id="PTHR30336">
    <property type="entry name" value="INNER MEMBRANE PROTEIN, PROBABLE PERMEASE"/>
    <property type="match status" value="1"/>
</dbReference>
<dbReference type="EMBL" id="CP021425">
    <property type="protein sequence ID" value="ARU58805.1"/>
    <property type="molecule type" value="Genomic_DNA"/>
</dbReference>